<dbReference type="InterPro" id="IPR018485">
    <property type="entry name" value="FGGY_C"/>
</dbReference>
<dbReference type="Pfam" id="PF00370">
    <property type="entry name" value="FGGY_N"/>
    <property type="match status" value="1"/>
</dbReference>
<keyword evidence="8" id="KW-0067">ATP-binding</keyword>
<comment type="caution">
    <text evidence="13">The sequence shown here is derived from an EMBL/GenBank/DDBJ whole genome shotgun (WGS) entry which is preliminary data.</text>
</comment>
<comment type="similarity">
    <text evidence="2 10">Belongs to the FGGY kinase family.</text>
</comment>
<feature type="domain" description="Carbohydrate kinase FGGY N-terminal" evidence="11">
    <location>
        <begin position="69"/>
        <end position="332"/>
    </location>
</feature>
<dbReference type="PROSITE" id="PS00933">
    <property type="entry name" value="FGGY_KINASES_1"/>
    <property type="match status" value="1"/>
</dbReference>
<evidence type="ECO:0000256" key="5">
    <source>
        <dbReference type="ARBA" id="ARBA00022741"/>
    </source>
</evidence>
<reference evidence="13" key="2">
    <citation type="submission" date="2021-01" db="EMBL/GenBank/DDBJ databases">
        <authorList>
            <person name="Schikora-Tamarit M.A."/>
        </authorList>
    </citation>
    <scope>NUCLEOTIDE SEQUENCE</scope>
    <source>
        <strain evidence="13">NCAIM Y.01608</strain>
    </source>
</reference>
<reference evidence="13" key="1">
    <citation type="journal article" date="2021" name="Open Biol.">
        <title>Shared evolutionary footprints suggest mitochondrial oxidative damage underlies multiple complex I losses in fungi.</title>
        <authorList>
            <person name="Schikora-Tamarit M.A."/>
            <person name="Marcet-Houben M."/>
            <person name="Nosek J."/>
            <person name="Gabaldon T."/>
        </authorList>
    </citation>
    <scope>NUCLEOTIDE SEQUENCE</scope>
    <source>
        <strain evidence="13">NCAIM Y.01608</strain>
    </source>
</reference>
<evidence type="ECO:0000256" key="6">
    <source>
        <dbReference type="ARBA" id="ARBA00022777"/>
    </source>
</evidence>
<dbReference type="GO" id="GO:0005524">
    <property type="term" value="F:ATP binding"/>
    <property type="evidence" value="ECO:0007669"/>
    <property type="project" value="UniProtKB-KW"/>
</dbReference>
<dbReference type="GO" id="GO:0006641">
    <property type="term" value="P:triglyceride metabolic process"/>
    <property type="evidence" value="ECO:0007669"/>
    <property type="project" value="TreeGrafter"/>
</dbReference>
<dbReference type="Pfam" id="PF02782">
    <property type="entry name" value="FGGY_C"/>
    <property type="match status" value="1"/>
</dbReference>
<dbReference type="FunFam" id="3.30.420.40:FF:000108">
    <property type="entry name" value="Glycerol kinase, glycosomal"/>
    <property type="match status" value="1"/>
</dbReference>
<evidence type="ECO:0000256" key="10">
    <source>
        <dbReference type="RuleBase" id="RU003733"/>
    </source>
</evidence>
<dbReference type="Proteomes" id="UP000788993">
    <property type="component" value="Unassembled WGS sequence"/>
</dbReference>
<dbReference type="GO" id="GO:0005739">
    <property type="term" value="C:mitochondrion"/>
    <property type="evidence" value="ECO:0007669"/>
    <property type="project" value="TreeGrafter"/>
</dbReference>
<dbReference type="SUPFAM" id="SSF53067">
    <property type="entry name" value="Actin-like ATPase domain"/>
    <property type="match status" value="2"/>
</dbReference>
<keyword evidence="14" id="KW-1185">Reference proteome</keyword>
<evidence type="ECO:0000256" key="4">
    <source>
        <dbReference type="ARBA" id="ARBA00022679"/>
    </source>
</evidence>
<evidence type="ECO:0000313" key="14">
    <source>
        <dbReference type="Proteomes" id="UP000788993"/>
    </source>
</evidence>
<evidence type="ECO:0000313" key="13">
    <source>
        <dbReference type="EMBL" id="KAH3673943.1"/>
    </source>
</evidence>
<comment type="pathway">
    <text evidence="1">Polyol metabolism; glycerol degradation via glycerol kinase pathway; sn-glycerol 3-phosphate from glycerol: step 1/1.</text>
</comment>
<evidence type="ECO:0000256" key="9">
    <source>
        <dbReference type="ARBA" id="ARBA00043149"/>
    </source>
</evidence>
<keyword evidence="4 10" id="KW-0808">Transferase</keyword>
<dbReference type="AlphaFoldDB" id="A0A9P8PKN1"/>
<evidence type="ECO:0000256" key="7">
    <source>
        <dbReference type="ARBA" id="ARBA00022798"/>
    </source>
</evidence>
<dbReference type="EC" id="2.7.1.30" evidence="3"/>
<dbReference type="NCBIfam" id="TIGR01311">
    <property type="entry name" value="glycerol_kin"/>
    <property type="match status" value="1"/>
</dbReference>
<proteinExistence type="inferred from homology"/>
<dbReference type="GO" id="GO:0006071">
    <property type="term" value="P:glycerol metabolic process"/>
    <property type="evidence" value="ECO:0007669"/>
    <property type="project" value="UniProtKB-KW"/>
</dbReference>
<protein>
    <recommendedName>
        <fullName evidence="3">glycerol kinase</fullName>
        <ecNumber evidence="3">2.7.1.30</ecNumber>
    </recommendedName>
    <alternativeName>
        <fullName evidence="9">ATP:glycerol 3-phosphotransferase</fullName>
    </alternativeName>
</protein>
<keyword evidence="6 10" id="KW-0418">Kinase</keyword>
<accession>A0A9P8PKN1</accession>
<keyword evidence="7" id="KW-0319">Glycerol metabolism</keyword>
<evidence type="ECO:0000256" key="3">
    <source>
        <dbReference type="ARBA" id="ARBA00012099"/>
    </source>
</evidence>
<evidence type="ECO:0000256" key="8">
    <source>
        <dbReference type="ARBA" id="ARBA00022840"/>
    </source>
</evidence>
<evidence type="ECO:0000256" key="2">
    <source>
        <dbReference type="ARBA" id="ARBA00009156"/>
    </source>
</evidence>
<dbReference type="Gene3D" id="3.30.420.40">
    <property type="match status" value="2"/>
</dbReference>
<dbReference type="InterPro" id="IPR005999">
    <property type="entry name" value="Glycerol_kin"/>
</dbReference>
<keyword evidence="5" id="KW-0547">Nucleotide-binding</keyword>
<dbReference type="EMBL" id="JAEUBD010000526">
    <property type="protein sequence ID" value="KAH3673943.1"/>
    <property type="molecule type" value="Genomic_DNA"/>
</dbReference>
<dbReference type="PANTHER" id="PTHR10196">
    <property type="entry name" value="SUGAR KINASE"/>
    <property type="match status" value="1"/>
</dbReference>
<gene>
    <name evidence="13" type="ORF">OGATHE_001923</name>
</gene>
<sequence length="621" mass="68706">MSSIPLICSIDIGTTSTRVILFTENGEEITKHQIEYSTSAKEGSKRNSPTIFSNEGIALEIGKDGHVQVEEDHMGPTLSFPQPGWVECDPCHILANVLECLAACLMRLEISNSEEPLDGSLPTVYHVAAIGIANMRETTIIWSKRTGKPLHNGIVWNDTRTLNLMNQLNSVVPEDIRTMLQERSGCPISTYFSSLKWTWLYDNVPEIQESYDSGECDLMFGTIDTWLIYNITKEKSFLTDITNASRTSFMNLETKDYDEALLEFWRVDTTKINLPKIVPSCYDFGTFQLPDLKHIGYQRKVLSQDAEEIIMRLLADVPITGCLGDQSASLVGQLAFQKGDAKCTYGTGAFLLYNTGDKKLVSKHGAVTTVGYWFPDLDPSVDGKDSVNPHYCLEGSIAVAGACVQWLRDNLKLIYSSSHIGPLAAQAPTSAGVVFVPAFSGLFAPYWNPRTTGTIFGLTQYSKASHIARAAIEGVCFQVRAILRAMVSDAGRSSEFLDHAELQDKNNPLNTLHVDGGMSQSDVVMQIQADLLGPCVSVVRSDNAECTALGSAIAAGLHKKVRVWKSLKDVTEKLNGGSDESNMFVAQLDDEKRHHMWKRWEKAISRAKDWLDDETEQPPIT</sequence>
<evidence type="ECO:0000259" key="11">
    <source>
        <dbReference type="Pfam" id="PF00370"/>
    </source>
</evidence>
<dbReference type="GO" id="GO:0046167">
    <property type="term" value="P:glycerol-3-phosphate biosynthetic process"/>
    <property type="evidence" value="ECO:0007669"/>
    <property type="project" value="TreeGrafter"/>
</dbReference>
<name>A0A9P8PKN1_9ASCO</name>
<dbReference type="InterPro" id="IPR043129">
    <property type="entry name" value="ATPase_NBD"/>
</dbReference>
<dbReference type="InterPro" id="IPR018484">
    <property type="entry name" value="FGGY_N"/>
</dbReference>
<dbReference type="InterPro" id="IPR018483">
    <property type="entry name" value="Carb_kinase_FGGY_CS"/>
</dbReference>
<organism evidence="13 14">
    <name type="scientific">Ogataea polymorpha</name>
    <dbReference type="NCBI Taxonomy" id="460523"/>
    <lineage>
        <taxon>Eukaryota</taxon>
        <taxon>Fungi</taxon>
        <taxon>Dikarya</taxon>
        <taxon>Ascomycota</taxon>
        <taxon>Saccharomycotina</taxon>
        <taxon>Pichiomycetes</taxon>
        <taxon>Pichiales</taxon>
        <taxon>Pichiaceae</taxon>
        <taxon>Ogataea</taxon>
    </lineage>
</organism>
<dbReference type="PROSITE" id="PS00445">
    <property type="entry name" value="FGGY_KINASES_2"/>
    <property type="match status" value="1"/>
</dbReference>
<evidence type="ECO:0000259" key="12">
    <source>
        <dbReference type="Pfam" id="PF02782"/>
    </source>
</evidence>
<evidence type="ECO:0000256" key="1">
    <source>
        <dbReference type="ARBA" id="ARBA00005190"/>
    </source>
</evidence>
<dbReference type="PANTHER" id="PTHR10196:SF69">
    <property type="entry name" value="GLYCEROL KINASE"/>
    <property type="match status" value="1"/>
</dbReference>
<dbReference type="GO" id="GO:0004370">
    <property type="term" value="F:glycerol kinase activity"/>
    <property type="evidence" value="ECO:0007669"/>
    <property type="project" value="UniProtKB-EC"/>
</dbReference>
<feature type="domain" description="Carbohydrate kinase FGGY C-terminal" evidence="12">
    <location>
        <begin position="341"/>
        <end position="556"/>
    </location>
</feature>